<protein>
    <submittedName>
        <fullName evidence="1">Uncharacterized protein</fullName>
    </submittedName>
</protein>
<accession>A0ABQ9HR70</accession>
<dbReference type="EMBL" id="JARBHB010000004">
    <property type="protein sequence ID" value="KAJ8886775.1"/>
    <property type="molecule type" value="Genomic_DNA"/>
</dbReference>
<name>A0ABQ9HR70_9NEOP</name>
<keyword evidence="2" id="KW-1185">Reference proteome</keyword>
<reference evidence="1 2" key="1">
    <citation type="submission" date="2023-02" db="EMBL/GenBank/DDBJ databases">
        <title>LHISI_Scaffold_Assembly.</title>
        <authorList>
            <person name="Stuart O.P."/>
            <person name="Cleave R."/>
            <person name="Magrath M.J.L."/>
            <person name="Mikheyev A.S."/>
        </authorList>
    </citation>
    <scope>NUCLEOTIDE SEQUENCE [LARGE SCALE GENOMIC DNA]</scope>
    <source>
        <strain evidence="1">Daus_M_001</strain>
        <tissue evidence="1">Leg muscle</tissue>
    </source>
</reference>
<organism evidence="1 2">
    <name type="scientific">Dryococelus australis</name>
    <dbReference type="NCBI Taxonomy" id="614101"/>
    <lineage>
        <taxon>Eukaryota</taxon>
        <taxon>Metazoa</taxon>
        <taxon>Ecdysozoa</taxon>
        <taxon>Arthropoda</taxon>
        <taxon>Hexapoda</taxon>
        <taxon>Insecta</taxon>
        <taxon>Pterygota</taxon>
        <taxon>Neoptera</taxon>
        <taxon>Polyneoptera</taxon>
        <taxon>Phasmatodea</taxon>
        <taxon>Verophasmatodea</taxon>
        <taxon>Anareolatae</taxon>
        <taxon>Phasmatidae</taxon>
        <taxon>Eurycanthinae</taxon>
        <taxon>Dryococelus</taxon>
    </lineage>
</organism>
<sequence length="84" mass="9676">MKLQLRLRVGIDHTSWAEYLSVTLFCVRNSDNEDTGQPLATLLFGCNLAHPGEFHCLCRESNTRLTDPEVRKRRKQHTNSAHKI</sequence>
<proteinExistence type="predicted"/>
<evidence type="ECO:0000313" key="2">
    <source>
        <dbReference type="Proteomes" id="UP001159363"/>
    </source>
</evidence>
<gene>
    <name evidence="1" type="ORF">PR048_012987</name>
</gene>
<comment type="caution">
    <text evidence="1">The sequence shown here is derived from an EMBL/GenBank/DDBJ whole genome shotgun (WGS) entry which is preliminary data.</text>
</comment>
<dbReference type="Proteomes" id="UP001159363">
    <property type="component" value="Chromosome X"/>
</dbReference>
<evidence type="ECO:0000313" key="1">
    <source>
        <dbReference type="EMBL" id="KAJ8886775.1"/>
    </source>
</evidence>